<dbReference type="AlphaFoldDB" id="A0A2P2Q415"/>
<reference evidence="1" key="1">
    <citation type="submission" date="2018-02" db="EMBL/GenBank/DDBJ databases">
        <title>Rhizophora mucronata_Transcriptome.</title>
        <authorList>
            <person name="Meera S.P."/>
            <person name="Sreeshan A."/>
            <person name="Augustine A."/>
        </authorList>
    </citation>
    <scope>NUCLEOTIDE SEQUENCE</scope>
    <source>
        <tissue evidence="1">Leaf</tissue>
    </source>
</reference>
<proteinExistence type="predicted"/>
<accession>A0A2P2Q415</accession>
<organism evidence="1">
    <name type="scientific">Rhizophora mucronata</name>
    <name type="common">Asiatic mangrove</name>
    <dbReference type="NCBI Taxonomy" id="61149"/>
    <lineage>
        <taxon>Eukaryota</taxon>
        <taxon>Viridiplantae</taxon>
        <taxon>Streptophyta</taxon>
        <taxon>Embryophyta</taxon>
        <taxon>Tracheophyta</taxon>
        <taxon>Spermatophyta</taxon>
        <taxon>Magnoliopsida</taxon>
        <taxon>eudicotyledons</taxon>
        <taxon>Gunneridae</taxon>
        <taxon>Pentapetalae</taxon>
        <taxon>rosids</taxon>
        <taxon>fabids</taxon>
        <taxon>Malpighiales</taxon>
        <taxon>Rhizophoraceae</taxon>
        <taxon>Rhizophora</taxon>
    </lineage>
</organism>
<dbReference type="EMBL" id="GGEC01081244">
    <property type="protein sequence ID" value="MBX61728.1"/>
    <property type="molecule type" value="Transcribed_RNA"/>
</dbReference>
<name>A0A2P2Q415_RHIMU</name>
<evidence type="ECO:0000313" key="1">
    <source>
        <dbReference type="EMBL" id="MBX61728.1"/>
    </source>
</evidence>
<protein>
    <submittedName>
        <fullName evidence="1">Uncharacterized protein</fullName>
    </submittedName>
</protein>
<sequence>MIGCKQNPTIFATKTPQEAKESQFILKFDGKQ</sequence>